<evidence type="ECO:0000313" key="1">
    <source>
        <dbReference type="EMBL" id="OSY35689.1"/>
    </source>
</evidence>
<dbReference type="EMBL" id="MIGB01000048">
    <property type="protein sequence ID" value="OSY35689.1"/>
    <property type="molecule type" value="Genomic_DNA"/>
</dbReference>
<comment type="caution">
    <text evidence="1">The sequence shown here is derived from an EMBL/GenBank/DDBJ whole genome shotgun (WGS) entry which is preliminary data.</text>
</comment>
<accession>A0A1L8QA77</accession>
<evidence type="ECO:0000313" key="2">
    <source>
        <dbReference type="Proteomes" id="UP000194360"/>
    </source>
</evidence>
<keyword evidence="2" id="KW-1185">Reference proteome</keyword>
<dbReference type="Proteomes" id="UP000194360">
    <property type="component" value="Unassembled WGS sequence"/>
</dbReference>
<dbReference type="AlphaFoldDB" id="A0A1L8QA77"/>
<gene>
    <name evidence="1" type="ORF">BG845_05900</name>
</gene>
<organism evidence="1 2">
    <name type="scientific">Pseudonocardia autotrophica</name>
    <name type="common">Amycolata autotrophica</name>
    <name type="synonym">Nocardia autotrophica</name>
    <dbReference type="NCBI Taxonomy" id="2074"/>
    <lineage>
        <taxon>Bacteria</taxon>
        <taxon>Bacillati</taxon>
        <taxon>Actinomycetota</taxon>
        <taxon>Actinomycetes</taxon>
        <taxon>Pseudonocardiales</taxon>
        <taxon>Pseudonocardiaceae</taxon>
        <taxon>Pseudonocardia</taxon>
    </lineage>
</organism>
<dbReference type="OrthoDB" id="158859at2070"/>
<reference evidence="1 2" key="1">
    <citation type="submission" date="2016-09" db="EMBL/GenBank/DDBJ databases">
        <title>Pseudonocardia autotrophica DSM535, a candidate organism with high potential of specific P450 cytochromes.</title>
        <authorList>
            <person name="Grumaz C."/>
            <person name="Vainshtein Y."/>
            <person name="Kirstahler P."/>
            <person name="Sohn K."/>
        </authorList>
    </citation>
    <scope>NUCLEOTIDE SEQUENCE [LARGE SCALE GENOMIC DNA]</scope>
    <source>
        <strain evidence="1 2">DSM 535</strain>
    </source>
</reference>
<proteinExistence type="predicted"/>
<dbReference type="STRING" id="2074.BG845_05900"/>
<protein>
    <submittedName>
        <fullName evidence="1">Uncharacterized protein</fullName>
    </submittedName>
</protein>
<dbReference type="RefSeq" id="WP_125911259.1">
    <property type="nucleotide sequence ID" value="NZ_AP018920.1"/>
</dbReference>
<name>A0A1L8QA77_PSEAH</name>
<sequence>MNRIDAVSQAFLQWSYQNRRTSPPNHGFLTNGESLVNGQQVTPDELEDVVELLHQRGLVDGPVSFGEPQPNPAELTPDGFSCVLDYDADVQKWKASRLVTYVNQPVTVTGNQNQVSAFSSNISQQQRSTMEKVHTLRNVAEQALAGLGTYEIDEDEAADVRAAAEKVLAETAEGEPEPGRIAKLAKKLHSVLSMFLGTAVGAEFAQRLMDALLPLIGMAA</sequence>